<dbReference type="InterPro" id="IPR001810">
    <property type="entry name" value="F-box_dom"/>
</dbReference>
<dbReference type="InterPro" id="IPR011047">
    <property type="entry name" value="Quinoprotein_ADH-like_sf"/>
</dbReference>
<dbReference type="STRING" id="1296120.A0A1B9GJ83"/>
<evidence type="ECO:0000313" key="4">
    <source>
        <dbReference type="Proteomes" id="UP000092666"/>
    </source>
</evidence>
<dbReference type="EMBL" id="KV700137">
    <property type="protein sequence ID" value="OCF31154.1"/>
    <property type="molecule type" value="Genomic_DNA"/>
</dbReference>
<dbReference type="SUPFAM" id="SSF50998">
    <property type="entry name" value="Quinoprotein alcohol dehydrogenase-like"/>
    <property type="match status" value="1"/>
</dbReference>
<name>A0A1B9GJ83_9TREE</name>
<protein>
    <recommendedName>
        <fullName evidence="2">F-box domain-containing protein</fullName>
    </recommendedName>
</protein>
<organism evidence="3 4">
    <name type="scientific">Kwoniella heveanensis BCC8398</name>
    <dbReference type="NCBI Taxonomy" id="1296120"/>
    <lineage>
        <taxon>Eukaryota</taxon>
        <taxon>Fungi</taxon>
        <taxon>Dikarya</taxon>
        <taxon>Basidiomycota</taxon>
        <taxon>Agaricomycotina</taxon>
        <taxon>Tremellomycetes</taxon>
        <taxon>Tremellales</taxon>
        <taxon>Cryptococcaceae</taxon>
        <taxon>Kwoniella</taxon>
    </lineage>
</organism>
<dbReference type="OrthoDB" id="550575at2759"/>
<keyword evidence="4" id="KW-1185">Reference proteome</keyword>
<reference evidence="3 4" key="1">
    <citation type="submission" date="2013-07" db="EMBL/GenBank/DDBJ databases">
        <title>The Genome Sequence of Cryptococcus heveanensis BCC8398.</title>
        <authorList>
            <consortium name="The Broad Institute Genome Sequencing Platform"/>
            <person name="Cuomo C."/>
            <person name="Litvintseva A."/>
            <person name="Chen Y."/>
            <person name="Heitman J."/>
            <person name="Sun S."/>
            <person name="Springer D."/>
            <person name="Dromer F."/>
            <person name="Young S.K."/>
            <person name="Zeng Q."/>
            <person name="Gargeya S."/>
            <person name="Fitzgerald M."/>
            <person name="Abouelleil A."/>
            <person name="Alvarado L."/>
            <person name="Berlin A.M."/>
            <person name="Chapman S.B."/>
            <person name="Dewar J."/>
            <person name="Goldberg J."/>
            <person name="Griggs A."/>
            <person name="Gujja S."/>
            <person name="Hansen M."/>
            <person name="Howarth C."/>
            <person name="Imamovic A."/>
            <person name="Larimer J."/>
            <person name="McCowan C."/>
            <person name="Murphy C."/>
            <person name="Pearson M."/>
            <person name="Priest M."/>
            <person name="Roberts A."/>
            <person name="Saif S."/>
            <person name="Shea T."/>
            <person name="Sykes S."/>
            <person name="Wortman J."/>
            <person name="Nusbaum C."/>
            <person name="Birren B."/>
        </authorList>
    </citation>
    <scope>NUCLEOTIDE SEQUENCE [LARGE SCALE GENOMIC DNA]</scope>
    <source>
        <strain evidence="3 4">BCC8398</strain>
    </source>
</reference>
<dbReference type="AlphaFoldDB" id="A0A1B9GJ83"/>
<sequence>MASAKTSPSDPLSALGASLFLQVLSDLPLQSLLTCTRVCRSWKSCIDFSTATLYRPLAHSLGVENKHLKALEELERAFARPSSWNNISAESDPEEPQLEPEPEPEPEPDEESGIGGSSGGLVGSVDWKGVVKAWVVLQGNWKQASAKGSWITPGRNTVWRLKVDKEEHTIVTTSRLDGILVADAETSEPLFEYTDVAPYAHLEFAKGFVIFNIGNEHVHEVHVTPSAYARLSPSKRAALPPFNRSLTHGTAYSFASSDHYHPPRAAADNSPPPRGHLTYYRTIRPPTECFAFRARVDRADIDDERAVLGTAGAQGAYIFDLEDESKVERYTFTEPETRRPNVSYIEFDDDYLFICGNTQVHIHSRLTRRKILSFPPSSPSGQASAIYNTNFEDLWRTFSGRTPRGTVPTGRADIPGEWRGDARFPSYTQSIVVREFTACHFTSTDLFATTMTGCLYVLRNYKEVLAIEDQSKRENATRENTLVVVFRQPLKQLSTFGEHVVFSDPETIYLLDTSSLPDAPYHRSPTTASPTPIRRPTLRICRMNDTHPKGMSQSSCLQVDREKVHATYWALGEHQAGGVRNEITGERVLPPEEASSDFGLCIKVWDFGLRPGQV</sequence>
<dbReference type="PROSITE" id="PS50181">
    <property type="entry name" value="FBOX"/>
    <property type="match status" value="1"/>
</dbReference>
<feature type="domain" description="F-box" evidence="2">
    <location>
        <begin position="9"/>
        <end position="57"/>
    </location>
</feature>
<evidence type="ECO:0000313" key="3">
    <source>
        <dbReference type="EMBL" id="OCF31154.1"/>
    </source>
</evidence>
<dbReference type="SUPFAM" id="SSF81383">
    <property type="entry name" value="F-box domain"/>
    <property type="match status" value="1"/>
</dbReference>
<dbReference type="InterPro" id="IPR036047">
    <property type="entry name" value="F-box-like_dom_sf"/>
</dbReference>
<dbReference type="Proteomes" id="UP000092666">
    <property type="component" value="Unassembled WGS sequence"/>
</dbReference>
<evidence type="ECO:0000259" key="2">
    <source>
        <dbReference type="PROSITE" id="PS50181"/>
    </source>
</evidence>
<proteinExistence type="predicted"/>
<feature type="region of interest" description="Disordered" evidence="1">
    <location>
        <begin position="82"/>
        <end position="118"/>
    </location>
</feature>
<dbReference type="Gene3D" id="1.20.1280.50">
    <property type="match status" value="1"/>
</dbReference>
<reference evidence="4" key="2">
    <citation type="submission" date="2013-12" db="EMBL/GenBank/DDBJ databases">
        <title>Evolution of pathogenesis and genome organization in the Tremellales.</title>
        <authorList>
            <person name="Cuomo C."/>
            <person name="Litvintseva A."/>
            <person name="Heitman J."/>
            <person name="Chen Y."/>
            <person name="Sun S."/>
            <person name="Springer D."/>
            <person name="Dromer F."/>
            <person name="Young S."/>
            <person name="Zeng Q."/>
            <person name="Chapman S."/>
            <person name="Gujja S."/>
            <person name="Saif S."/>
            <person name="Birren B."/>
        </authorList>
    </citation>
    <scope>NUCLEOTIDE SEQUENCE [LARGE SCALE GENOMIC DNA]</scope>
    <source>
        <strain evidence="4">BCC8398</strain>
    </source>
</reference>
<feature type="compositionally biased region" description="Acidic residues" evidence="1">
    <location>
        <begin position="91"/>
        <end position="112"/>
    </location>
</feature>
<dbReference type="Pfam" id="PF12937">
    <property type="entry name" value="F-box-like"/>
    <property type="match status" value="1"/>
</dbReference>
<evidence type="ECO:0000256" key="1">
    <source>
        <dbReference type="SAM" id="MobiDB-lite"/>
    </source>
</evidence>
<gene>
    <name evidence="3" type="ORF">I316_07121</name>
</gene>
<accession>A0A1B9GJ83</accession>